<sequence length="170" mass="18013">MPHPDGSALETILTAPMVVAQWISCQYYFSTVAPDVFGAGTKTIHNVLGGVGVLAGHDGDLQLGLPWQSVAHGDRLVHEPMRLFTVVQAPLSMVQSVIDRNPVLARLFGNEWVALAAREDAEAPWQRWTPGGWRPWAGPVDTTSATPATATAAGPGPSGATPHHAPEETP</sequence>
<dbReference type="EMBL" id="CP110615">
    <property type="protein sequence ID" value="UZJ23629.1"/>
    <property type="molecule type" value="Genomic_DNA"/>
</dbReference>
<feature type="region of interest" description="Disordered" evidence="6">
    <location>
        <begin position="126"/>
        <end position="170"/>
    </location>
</feature>
<evidence type="ECO:0000313" key="8">
    <source>
        <dbReference type="Proteomes" id="UP001164965"/>
    </source>
</evidence>
<dbReference type="PANTHER" id="PTHR38344:SF1">
    <property type="entry name" value="INORGANIC CARBON TRANSPORTER SUBUNIT DABA-RELATED"/>
    <property type="match status" value="1"/>
</dbReference>
<evidence type="ECO:0000256" key="5">
    <source>
        <dbReference type="ARBA" id="ARBA00023136"/>
    </source>
</evidence>
<dbReference type="Pfam" id="PF10070">
    <property type="entry name" value="DabA"/>
    <property type="match status" value="1"/>
</dbReference>
<proteinExistence type="predicted"/>
<evidence type="ECO:0000256" key="2">
    <source>
        <dbReference type="ARBA" id="ARBA00022475"/>
    </source>
</evidence>
<keyword evidence="8" id="KW-1185">Reference proteome</keyword>
<evidence type="ECO:0000256" key="3">
    <source>
        <dbReference type="ARBA" id="ARBA00022723"/>
    </source>
</evidence>
<keyword evidence="1" id="KW-0813">Transport</keyword>
<keyword evidence="5" id="KW-0472">Membrane</keyword>
<dbReference type="InterPro" id="IPR018752">
    <property type="entry name" value="DabA"/>
</dbReference>
<keyword evidence="2" id="KW-1003">Cell membrane</keyword>
<evidence type="ECO:0000256" key="4">
    <source>
        <dbReference type="ARBA" id="ARBA00022833"/>
    </source>
</evidence>
<protein>
    <submittedName>
        <fullName evidence="7">DUF2309 domain-containing protein</fullName>
    </submittedName>
</protein>
<organism evidence="7 8">
    <name type="scientific">Rhodococcus antarcticus</name>
    <dbReference type="NCBI Taxonomy" id="2987751"/>
    <lineage>
        <taxon>Bacteria</taxon>
        <taxon>Bacillati</taxon>
        <taxon>Actinomycetota</taxon>
        <taxon>Actinomycetes</taxon>
        <taxon>Mycobacteriales</taxon>
        <taxon>Nocardiaceae</taxon>
        <taxon>Rhodococcus</taxon>
    </lineage>
</organism>
<evidence type="ECO:0000313" key="7">
    <source>
        <dbReference type="EMBL" id="UZJ23629.1"/>
    </source>
</evidence>
<keyword evidence="4" id="KW-0862">Zinc</keyword>
<feature type="compositionally biased region" description="Low complexity" evidence="6">
    <location>
        <begin position="142"/>
        <end position="163"/>
    </location>
</feature>
<keyword evidence="3" id="KW-0479">Metal-binding</keyword>
<dbReference type="RefSeq" id="WP_265381736.1">
    <property type="nucleotide sequence ID" value="NZ_CP110615.1"/>
</dbReference>
<evidence type="ECO:0000256" key="6">
    <source>
        <dbReference type="SAM" id="MobiDB-lite"/>
    </source>
</evidence>
<gene>
    <name evidence="7" type="ORF">RHODO2019_10415</name>
</gene>
<dbReference type="PANTHER" id="PTHR38344">
    <property type="entry name" value="UPF0753 PROTEIN AQ_863"/>
    <property type="match status" value="1"/>
</dbReference>
<accession>A0ABY6NWL8</accession>
<evidence type="ECO:0000256" key="1">
    <source>
        <dbReference type="ARBA" id="ARBA00022448"/>
    </source>
</evidence>
<name>A0ABY6NWL8_9NOCA</name>
<dbReference type="Proteomes" id="UP001164965">
    <property type="component" value="Chromosome"/>
</dbReference>
<reference evidence="7" key="1">
    <citation type="submission" date="2022-10" db="EMBL/GenBank/DDBJ databases">
        <title>Rhodococcus sp.75.</title>
        <authorList>
            <person name="Sun M."/>
        </authorList>
    </citation>
    <scope>NUCLEOTIDE SEQUENCE</scope>
    <source>
        <strain evidence="7">75</strain>
    </source>
</reference>